<accession>A0A6A4NUT5</accession>
<proteinExistence type="predicted"/>
<name>A0A6A4NUT5_LUPAL</name>
<comment type="caution">
    <text evidence="2">The sequence shown here is derived from an EMBL/GenBank/DDBJ whole genome shotgun (WGS) entry which is preliminary data.</text>
</comment>
<dbReference type="Proteomes" id="UP000447434">
    <property type="component" value="Chromosome 16"/>
</dbReference>
<dbReference type="AlphaFoldDB" id="A0A6A4NUT5"/>
<evidence type="ECO:0000313" key="3">
    <source>
        <dbReference type="Proteomes" id="UP000447434"/>
    </source>
</evidence>
<organism evidence="2 3">
    <name type="scientific">Lupinus albus</name>
    <name type="common">White lupine</name>
    <name type="synonym">Lupinus termis</name>
    <dbReference type="NCBI Taxonomy" id="3870"/>
    <lineage>
        <taxon>Eukaryota</taxon>
        <taxon>Viridiplantae</taxon>
        <taxon>Streptophyta</taxon>
        <taxon>Embryophyta</taxon>
        <taxon>Tracheophyta</taxon>
        <taxon>Spermatophyta</taxon>
        <taxon>Magnoliopsida</taxon>
        <taxon>eudicotyledons</taxon>
        <taxon>Gunneridae</taxon>
        <taxon>Pentapetalae</taxon>
        <taxon>rosids</taxon>
        <taxon>fabids</taxon>
        <taxon>Fabales</taxon>
        <taxon>Fabaceae</taxon>
        <taxon>Papilionoideae</taxon>
        <taxon>50 kb inversion clade</taxon>
        <taxon>genistoids sensu lato</taxon>
        <taxon>core genistoids</taxon>
        <taxon>Genisteae</taxon>
        <taxon>Lupinus</taxon>
    </lineage>
</organism>
<feature type="transmembrane region" description="Helical" evidence="1">
    <location>
        <begin position="76"/>
        <end position="95"/>
    </location>
</feature>
<keyword evidence="1" id="KW-1133">Transmembrane helix</keyword>
<keyword evidence="1" id="KW-0812">Transmembrane</keyword>
<keyword evidence="1" id="KW-0472">Membrane</keyword>
<sequence length="109" mass="11846">MIFGSSSNESSNIIIFWIQSKNNDSSMRDINSFSSRCNFASLFLANNVAKVSQASFGIVISVILCKNSSSIVSDKIYLVLSALIFHFLLSSSFVGEVVSMPPTIPKDLA</sequence>
<dbReference type="OrthoDB" id="10642291at2759"/>
<gene>
    <name evidence="2" type="ORF">Lalb_Chr16g0386081</name>
</gene>
<evidence type="ECO:0000256" key="1">
    <source>
        <dbReference type="SAM" id="Phobius"/>
    </source>
</evidence>
<protein>
    <submittedName>
        <fullName evidence="2">Uncharacterized protein</fullName>
    </submittedName>
</protein>
<reference evidence="3" key="1">
    <citation type="journal article" date="2020" name="Nat. Commun.">
        <title>Genome sequence of the cluster root forming white lupin.</title>
        <authorList>
            <person name="Hufnagel B."/>
            <person name="Marques A."/>
            <person name="Soriano A."/>
            <person name="Marques L."/>
            <person name="Divol F."/>
            <person name="Doumas P."/>
            <person name="Sallet E."/>
            <person name="Mancinotti D."/>
            <person name="Carrere S."/>
            <person name="Marande W."/>
            <person name="Arribat S."/>
            <person name="Keller J."/>
            <person name="Huneau C."/>
            <person name="Blein T."/>
            <person name="Aime D."/>
            <person name="Laguerre M."/>
            <person name="Taylor J."/>
            <person name="Schubert V."/>
            <person name="Nelson M."/>
            <person name="Geu-Flores F."/>
            <person name="Crespi M."/>
            <person name="Gallardo-Guerrero K."/>
            <person name="Delaux P.-M."/>
            <person name="Salse J."/>
            <person name="Berges H."/>
            <person name="Guyot R."/>
            <person name="Gouzy J."/>
            <person name="Peret B."/>
        </authorList>
    </citation>
    <scope>NUCLEOTIDE SEQUENCE [LARGE SCALE GENOMIC DNA]</scope>
    <source>
        <strain evidence="3">cv. Amiga</strain>
    </source>
</reference>
<keyword evidence="3" id="KW-1185">Reference proteome</keyword>
<evidence type="ECO:0000313" key="2">
    <source>
        <dbReference type="EMBL" id="KAE9597396.1"/>
    </source>
</evidence>
<dbReference type="EMBL" id="WOCE01000016">
    <property type="protein sequence ID" value="KAE9597396.1"/>
    <property type="molecule type" value="Genomic_DNA"/>
</dbReference>